<reference evidence="1 2" key="1">
    <citation type="submission" date="2024-02" db="EMBL/GenBank/DDBJ databases">
        <authorList>
            <person name="Vignale AGUSTIN F."/>
            <person name="Sosa J E."/>
            <person name="Modenutti C."/>
        </authorList>
    </citation>
    <scope>NUCLEOTIDE SEQUENCE [LARGE SCALE GENOMIC DNA]</scope>
</reference>
<proteinExistence type="predicted"/>
<keyword evidence="2" id="KW-1185">Reference proteome</keyword>
<dbReference type="EMBL" id="CAUOFW020001947">
    <property type="protein sequence ID" value="CAK9149818.1"/>
    <property type="molecule type" value="Genomic_DNA"/>
</dbReference>
<evidence type="ECO:0000313" key="1">
    <source>
        <dbReference type="EMBL" id="CAK9149818.1"/>
    </source>
</evidence>
<comment type="caution">
    <text evidence="1">The sequence shown here is derived from an EMBL/GenBank/DDBJ whole genome shotgun (WGS) entry which is preliminary data.</text>
</comment>
<organism evidence="1 2">
    <name type="scientific">Ilex paraguariensis</name>
    <name type="common">yerba mate</name>
    <dbReference type="NCBI Taxonomy" id="185542"/>
    <lineage>
        <taxon>Eukaryota</taxon>
        <taxon>Viridiplantae</taxon>
        <taxon>Streptophyta</taxon>
        <taxon>Embryophyta</taxon>
        <taxon>Tracheophyta</taxon>
        <taxon>Spermatophyta</taxon>
        <taxon>Magnoliopsida</taxon>
        <taxon>eudicotyledons</taxon>
        <taxon>Gunneridae</taxon>
        <taxon>Pentapetalae</taxon>
        <taxon>asterids</taxon>
        <taxon>campanulids</taxon>
        <taxon>Aquifoliales</taxon>
        <taxon>Aquifoliaceae</taxon>
        <taxon>Ilex</taxon>
    </lineage>
</organism>
<dbReference type="Proteomes" id="UP001642360">
    <property type="component" value="Unassembled WGS sequence"/>
</dbReference>
<protein>
    <submittedName>
        <fullName evidence="1">Uncharacterized protein</fullName>
    </submittedName>
</protein>
<sequence length="285" mass="32070">MTIGSKACQSHKLNIKKDSDRARHANNGVICSHKNGVMDHFDIDLGLRIDDSFVEDSMNANEAEETSNSHHLEFSYSIVLEAAGNNPFLFDAEDHGRVLNLVFDDQCDAEYYRNAKVNLTELMSSEANNLDKISNVGHETQYMVKCETPFDGLISDIEESRFDLTLGYFVYSTNKWQPYAKEYQQVKSFPNEICLSQRDSGDDFRPESMTLVLIDNDKEAIRVRNNDKVVIAATMFQPDPHIKDYILANSYGKIVDVICEDSNAQRHNASVGGSEDAIASYANSI</sequence>
<name>A0ABC8S450_9AQUA</name>
<dbReference type="AlphaFoldDB" id="A0ABC8S450"/>
<evidence type="ECO:0000313" key="2">
    <source>
        <dbReference type="Proteomes" id="UP001642360"/>
    </source>
</evidence>
<accession>A0ABC8S450</accession>
<gene>
    <name evidence="1" type="ORF">ILEXP_LOCUS17903</name>
</gene>